<keyword evidence="3" id="KW-1185">Reference proteome</keyword>
<evidence type="ECO:0008006" key="4">
    <source>
        <dbReference type="Google" id="ProtNLM"/>
    </source>
</evidence>
<dbReference type="OrthoDB" id="6215284at2"/>
<accession>Q2SQC1</accession>
<dbReference type="Proteomes" id="UP000000238">
    <property type="component" value="Chromosome"/>
</dbReference>
<feature type="transmembrane region" description="Helical" evidence="1">
    <location>
        <begin position="76"/>
        <end position="102"/>
    </location>
</feature>
<keyword evidence="1" id="KW-1133">Transmembrane helix</keyword>
<protein>
    <recommendedName>
        <fullName evidence="4">Membrane-associated phospholipid phosphatase</fullName>
    </recommendedName>
</protein>
<dbReference type="STRING" id="349521.HCH_00238"/>
<dbReference type="HOGENOM" id="CLU_130415_0_0_6"/>
<feature type="transmembrane region" description="Helical" evidence="1">
    <location>
        <begin position="114"/>
        <end position="131"/>
    </location>
</feature>
<evidence type="ECO:0000313" key="2">
    <source>
        <dbReference type="EMBL" id="ABC27153.1"/>
    </source>
</evidence>
<organism evidence="2 3">
    <name type="scientific">Hahella chejuensis (strain KCTC 2396)</name>
    <dbReference type="NCBI Taxonomy" id="349521"/>
    <lineage>
        <taxon>Bacteria</taxon>
        <taxon>Pseudomonadati</taxon>
        <taxon>Pseudomonadota</taxon>
        <taxon>Gammaproteobacteria</taxon>
        <taxon>Oceanospirillales</taxon>
        <taxon>Hahellaceae</taxon>
        <taxon>Hahella</taxon>
    </lineage>
</organism>
<keyword evidence="1" id="KW-0472">Membrane</keyword>
<sequence>MYEILDAIADSYNPLIGLVTLALLAYTTWRRRWAAAGRLALTLFGGLAVVYSLQWLDHSLGIWPALGMDYSTHTAVAVVITLSLIAAAPHLRIPALTGLLGYGLLMLYQEYHSVADLLSTALVIAPLWWGLSLLSRAVSREVATQSA</sequence>
<dbReference type="KEGG" id="hch:HCH_00238"/>
<dbReference type="eggNOG" id="ENOG5033ICY">
    <property type="taxonomic scope" value="Bacteria"/>
</dbReference>
<dbReference type="RefSeq" id="WP_011394230.1">
    <property type="nucleotide sequence ID" value="NC_007645.1"/>
</dbReference>
<gene>
    <name evidence="2" type="ordered locus">HCH_00238</name>
</gene>
<dbReference type="AlphaFoldDB" id="Q2SQC1"/>
<feature type="transmembrane region" description="Helical" evidence="1">
    <location>
        <begin position="12"/>
        <end position="29"/>
    </location>
</feature>
<dbReference type="EMBL" id="CP000155">
    <property type="protein sequence ID" value="ABC27153.1"/>
    <property type="molecule type" value="Genomic_DNA"/>
</dbReference>
<proteinExistence type="predicted"/>
<name>Q2SQC1_HAHCH</name>
<keyword evidence="1" id="KW-0812">Transmembrane</keyword>
<feature type="transmembrane region" description="Helical" evidence="1">
    <location>
        <begin position="36"/>
        <end position="56"/>
    </location>
</feature>
<evidence type="ECO:0000256" key="1">
    <source>
        <dbReference type="SAM" id="Phobius"/>
    </source>
</evidence>
<evidence type="ECO:0000313" key="3">
    <source>
        <dbReference type="Proteomes" id="UP000000238"/>
    </source>
</evidence>
<reference evidence="2 3" key="1">
    <citation type="journal article" date="2005" name="Nucleic Acids Res.">
        <title>Genomic blueprint of Hahella chejuensis, a marine microbe producing an algicidal agent.</title>
        <authorList>
            <person name="Jeong H."/>
            <person name="Yim J.H."/>
            <person name="Lee C."/>
            <person name="Choi S.-H."/>
            <person name="Park Y.K."/>
            <person name="Yoon S.H."/>
            <person name="Hur C.-G."/>
            <person name="Kang H.-Y."/>
            <person name="Kim D."/>
            <person name="Lee H.H."/>
            <person name="Park K.H."/>
            <person name="Park S.-H."/>
            <person name="Park H.-S."/>
            <person name="Lee H.K."/>
            <person name="Oh T.K."/>
            <person name="Kim J.F."/>
        </authorList>
    </citation>
    <scope>NUCLEOTIDE SEQUENCE [LARGE SCALE GENOMIC DNA]</scope>
    <source>
        <strain evidence="2 3">KCTC 2396</strain>
    </source>
</reference>